<reference evidence="3 4" key="1">
    <citation type="journal article" date="2024" name="Commun. Biol.">
        <title>Comparative genomic analysis of thermophilic fungi reveals convergent evolutionary adaptations and gene losses.</title>
        <authorList>
            <person name="Steindorff A.S."/>
            <person name="Aguilar-Pontes M.V."/>
            <person name="Robinson A.J."/>
            <person name="Andreopoulos B."/>
            <person name="LaButti K."/>
            <person name="Kuo A."/>
            <person name="Mondo S."/>
            <person name="Riley R."/>
            <person name="Otillar R."/>
            <person name="Haridas S."/>
            <person name="Lipzen A."/>
            <person name="Grimwood J."/>
            <person name="Schmutz J."/>
            <person name="Clum A."/>
            <person name="Reid I.D."/>
            <person name="Moisan M.C."/>
            <person name="Butler G."/>
            <person name="Nguyen T.T.M."/>
            <person name="Dewar K."/>
            <person name="Conant G."/>
            <person name="Drula E."/>
            <person name="Henrissat B."/>
            <person name="Hansel C."/>
            <person name="Singer S."/>
            <person name="Hutchinson M.I."/>
            <person name="de Vries R.P."/>
            <person name="Natvig D.O."/>
            <person name="Powell A.J."/>
            <person name="Tsang A."/>
            <person name="Grigoriev I.V."/>
        </authorList>
    </citation>
    <scope>NUCLEOTIDE SEQUENCE [LARGE SCALE GENOMIC DNA]</scope>
    <source>
        <strain evidence="3 4">ATCC 24622</strain>
    </source>
</reference>
<evidence type="ECO:0000313" key="4">
    <source>
        <dbReference type="Proteomes" id="UP001586593"/>
    </source>
</evidence>
<accession>A0ABR3WVX0</accession>
<protein>
    <submittedName>
        <fullName evidence="3">Uncharacterized protein</fullName>
    </submittedName>
</protein>
<keyword evidence="4" id="KW-1185">Reference proteome</keyword>
<evidence type="ECO:0000256" key="2">
    <source>
        <dbReference type="SAM" id="SignalP"/>
    </source>
</evidence>
<feature type="chain" id="PRO_5046067430" evidence="2">
    <location>
        <begin position="22"/>
        <end position="247"/>
    </location>
</feature>
<keyword evidence="1" id="KW-0472">Membrane</keyword>
<dbReference type="EMBL" id="JAZHXJ010000231">
    <property type="protein sequence ID" value="KAL1867816.1"/>
    <property type="molecule type" value="Genomic_DNA"/>
</dbReference>
<evidence type="ECO:0000256" key="1">
    <source>
        <dbReference type="SAM" id="Phobius"/>
    </source>
</evidence>
<gene>
    <name evidence="3" type="ORF">VTK73DRAFT_3990</name>
</gene>
<keyword evidence="2" id="KW-0732">Signal</keyword>
<proteinExistence type="predicted"/>
<organism evidence="3 4">
    <name type="scientific">Phialemonium thermophilum</name>
    <dbReference type="NCBI Taxonomy" id="223376"/>
    <lineage>
        <taxon>Eukaryota</taxon>
        <taxon>Fungi</taxon>
        <taxon>Dikarya</taxon>
        <taxon>Ascomycota</taxon>
        <taxon>Pezizomycotina</taxon>
        <taxon>Sordariomycetes</taxon>
        <taxon>Sordariomycetidae</taxon>
        <taxon>Cephalothecales</taxon>
        <taxon>Cephalothecaceae</taxon>
        <taxon>Phialemonium</taxon>
    </lineage>
</organism>
<keyword evidence="1" id="KW-0812">Transmembrane</keyword>
<comment type="caution">
    <text evidence="3">The sequence shown here is derived from an EMBL/GenBank/DDBJ whole genome shotgun (WGS) entry which is preliminary data.</text>
</comment>
<keyword evidence="1" id="KW-1133">Transmembrane helix</keyword>
<feature type="transmembrane region" description="Helical" evidence="1">
    <location>
        <begin position="143"/>
        <end position="161"/>
    </location>
</feature>
<name>A0ABR3WVX0_9PEZI</name>
<feature type="transmembrane region" description="Helical" evidence="1">
    <location>
        <begin position="173"/>
        <end position="196"/>
    </location>
</feature>
<evidence type="ECO:0000313" key="3">
    <source>
        <dbReference type="EMBL" id="KAL1867816.1"/>
    </source>
</evidence>
<dbReference type="Proteomes" id="UP001586593">
    <property type="component" value="Unassembled WGS sequence"/>
</dbReference>
<feature type="signal peptide" evidence="2">
    <location>
        <begin position="1"/>
        <end position="21"/>
    </location>
</feature>
<sequence>MLYHAVTTCTLFAICIAPLDTTYTWRYVHRGAPATARGTDEIHDAPSPYLGPHLVRSTSDCQLATGLHDPTSLSIPEIWYLSGDSWVGGATCCFCPLLAPLGAGQGIVAIARRYYLDPFRSLFFSHVYLLLSSRLLYRGFSGHHNAVACVSPFFPFLFFAAQPLRSFIPQLAWLLSFFLGIFILFPHFFLILVVSFERYNLDYYTSLLRWRPNSLCFLSSTLSSSILVAEAEITCFDRLRPPCGQQV</sequence>